<dbReference type="EMBL" id="JAQFWQ010000006">
    <property type="protein sequence ID" value="MDA2809730.1"/>
    <property type="molecule type" value="Genomic_DNA"/>
</dbReference>
<keyword evidence="3" id="KW-1185">Reference proteome</keyword>
<evidence type="ECO:0000313" key="3">
    <source>
        <dbReference type="Proteomes" id="UP001527866"/>
    </source>
</evidence>
<reference evidence="2 3" key="1">
    <citation type="submission" date="2023-01" db="EMBL/GenBank/DDBJ databases">
        <title>Draft genome sequence of Nocardiopsis sp. RSe5-2 isolated from halophytes.</title>
        <authorList>
            <person name="Duangmal K."/>
            <person name="Chantavorakit T."/>
        </authorList>
    </citation>
    <scope>NUCLEOTIDE SEQUENCE [LARGE SCALE GENOMIC DNA]</scope>
    <source>
        <strain evidence="2 3">RSe5-2</strain>
    </source>
</reference>
<dbReference type="InterPro" id="IPR036291">
    <property type="entry name" value="NAD(P)-bd_dom_sf"/>
</dbReference>
<accession>A0ABT4TYF2</accession>
<dbReference type="RefSeq" id="WP_270683633.1">
    <property type="nucleotide sequence ID" value="NZ_JAQFWQ010000006.1"/>
</dbReference>
<organism evidence="2 3">
    <name type="scientific">Nocardiopsis endophytica</name>
    <dbReference type="NCBI Taxonomy" id="3018445"/>
    <lineage>
        <taxon>Bacteria</taxon>
        <taxon>Bacillati</taxon>
        <taxon>Actinomycetota</taxon>
        <taxon>Actinomycetes</taxon>
        <taxon>Streptosporangiales</taxon>
        <taxon>Nocardiopsidaceae</taxon>
        <taxon>Nocardiopsis</taxon>
    </lineage>
</organism>
<protein>
    <submittedName>
        <fullName evidence="2">NAD(P)H-binding protein</fullName>
    </submittedName>
</protein>
<dbReference type="Pfam" id="PF13460">
    <property type="entry name" value="NAD_binding_10"/>
    <property type="match status" value="1"/>
</dbReference>
<evidence type="ECO:0000259" key="1">
    <source>
        <dbReference type="Pfam" id="PF13460"/>
    </source>
</evidence>
<name>A0ABT4TYF2_9ACTN</name>
<dbReference type="PANTHER" id="PTHR43162:SF1">
    <property type="entry name" value="PRESTALK A DIFFERENTIATION PROTEIN A"/>
    <property type="match status" value="1"/>
</dbReference>
<dbReference type="InterPro" id="IPR016040">
    <property type="entry name" value="NAD(P)-bd_dom"/>
</dbReference>
<dbReference type="Gene3D" id="3.40.50.720">
    <property type="entry name" value="NAD(P)-binding Rossmann-like Domain"/>
    <property type="match status" value="1"/>
</dbReference>
<dbReference type="Proteomes" id="UP001527866">
    <property type="component" value="Unassembled WGS sequence"/>
</dbReference>
<dbReference type="PANTHER" id="PTHR43162">
    <property type="match status" value="1"/>
</dbReference>
<feature type="domain" description="NAD(P)-binding" evidence="1">
    <location>
        <begin position="10"/>
        <end position="177"/>
    </location>
</feature>
<dbReference type="Gene3D" id="3.90.25.10">
    <property type="entry name" value="UDP-galactose 4-epimerase, domain 1"/>
    <property type="match status" value="1"/>
</dbReference>
<dbReference type="InterPro" id="IPR051604">
    <property type="entry name" value="Ergot_Alk_Oxidoreductase"/>
</dbReference>
<dbReference type="SUPFAM" id="SSF51735">
    <property type="entry name" value="NAD(P)-binding Rossmann-fold domains"/>
    <property type="match status" value="1"/>
</dbReference>
<gene>
    <name evidence="2" type="ORF">O4J56_03680</name>
</gene>
<proteinExistence type="predicted"/>
<evidence type="ECO:0000313" key="2">
    <source>
        <dbReference type="EMBL" id="MDA2809730.1"/>
    </source>
</evidence>
<sequence length="282" mass="29149">MDTRPVLVIGGTGTIGGRVAAALRDRGVPVRAASRRSEVHFDWDDPGTWAAALDGVRAAFITPLDAPPPRTPALVEKAVAAGVERLVLLSARGVEVPGYFGPESVITECHLEGERAVRASGAAWTVLKPAWFAQNFSEGLFRDGVVAGELALPVGDGRAAFVDADDIAAVAVAALTEDGHDGQEYELSGPRALSVADALAEISRATGRPARFADVTVGGFTEMLAGAGVPAEDAAVWANALTPIRTSGDAVIADGVERALGRPPRDFTDFADDAAKSGAWEG</sequence>
<comment type="caution">
    <text evidence="2">The sequence shown here is derived from an EMBL/GenBank/DDBJ whole genome shotgun (WGS) entry which is preliminary data.</text>
</comment>